<dbReference type="Pfam" id="PF00083">
    <property type="entry name" value="Sugar_tr"/>
    <property type="match status" value="1"/>
</dbReference>
<evidence type="ECO:0000259" key="7">
    <source>
        <dbReference type="PROSITE" id="PS50850"/>
    </source>
</evidence>
<dbReference type="GeneID" id="107227240"/>
<dbReference type="PRINTS" id="PR00171">
    <property type="entry name" value="SUGRTRNSPORT"/>
</dbReference>
<dbReference type="InterPro" id="IPR003663">
    <property type="entry name" value="Sugar/inositol_transpt"/>
</dbReference>
<feature type="transmembrane region" description="Helical" evidence="6">
    <location>
        <begin position="332"/>
        <end position="352"/>
    </location>
</feature>
<dbReference type="InterPro" id="IPR050549">
    <property type="entry name" value="MFS_Trehalose_Transporter"/>
</dbReference>
<feature type="transmembrane region" description="Helical" evidence="6">
    <location>
        <begin position="183"/>
        <end position="203"/>
    </location>
</feature>
<accession>A0A6J0CCC7</accession>
<evidence type="ECO:0000256" key="2">
    <source>
        <dbReference type="ARBA" id="ARBA00022692"/>
    </source>
</evidence>
<dbReference type="InParanoid" id="A0A6J0CCC7"/>
<dbReference type="GO" id="GO:0022857">
    <property type="term" value="F:transmembrane transporter activity"/>
    <property type="evidence" value="ECO:0007669"/>
    <property type="project" value="InterPro"/>
</dbReference>
<dbReference type="InterPro" id="IPR005828">
    <property type="entry name" value="MFS_sugar_transport-like"/>
</dbReference>
<feature type="transmembrane region" description="Helical" evidence="6">
    <location>
        <begin position="372"/>
        <end position="392"/>
    </location>
</feature>
<feature type="domain" description="Major facilitator superfamily (MFS) profile" evidence="7">
    <location>
        <begin position="31"/>
        <end position="458"/>
    </location>
</feature>
<evidence type="ECO:0000256" key="4">
    <source>
        <dbReference type="ARBA" id="ARBA00023136"/>
    </source>
</evidence>
<keyword evidence="3 6" id="KW-1133">Transmembrane helix</keyword>
<dbReference type="RefSeq" id="XP_015523819.2">
    <property type="nucleotide sequence ID" value="XM_015668333.2"/>
</dbReference>
<name>A0A6J0CCC7_NEOLC</name>
<feature type="transmembrane region" description="Helical" evidence="6">
    <location>
        <begin position="29"/>
        <end position="48"/>
    </location>
</feature>
<keyword evidence="8" id="KW-1185">Reference proteome</keyword>
<feature type="transmembrane region" description="Helical" evidence="6">
    <location>
        <begin position="155"/>
        <end position="177"/>
    </location>
</feature>
<feature type="transmembrane region" description="Helical" evidence="6">
    <location>
        <begin position="68"/>
        <end position="88"/>
    </location>
</feature>
<feature type="transmembrane region" description="Helical" evidence="6">
    <location>
        <begin position="267"/>
        <end position="288"/>
    </location>
</feature>
<dbReference type="KEGG" id="nlo:107227240"/>
<feature type="transmembrane region" description="Helical" evidence="6">
    <location>
        <begin position="95"/>
        <end position="115"/>
    </location>
</feature>
<dbReference type="GO" id="GO:0005886">
    <property type="term" value="C:plasma membrane"/>
    <property type="evidence" value="ECO:0007669"/>
    <property type="project" value="UniProtKB-SubCell"/>
</dbReference>
<sequence>MSVQINEDRTSNNPRHRVTDQGMGILKQYLAAFVASLGGFSLGVSLGWNSSSSESMKNYVNADSLALGLVGGIFNLGACVGLMLLPFVLRAFSRIGAMMMTVPILFLGWSCIVFAGQTVPLMLFGRILCGFSGTFCVLVPIYVTEIADRRIRGCLLALFQVLINLGIMFAYLVAELTELEKTIWLYSLICTVTTAPVAFAILLPESPTYHLLTGNENRAKISLQLFRGKDHPELNSEMEELKQLVAIKESKQVSLNTLREKQVRRSLLGAFGLMMMHQFSGIGPFIFYTLALFKVSGSADITSSQQTLVVGAAQLVSSILAAVLIDILGRKVLLVASSSLMGIFMFLLGWFFNVQQEDPEFADAISWMPLTWIALFFAAFSLGVGPIAWVLLGEIFPVHVKLEAAITMAVLNWLASLSLTLLFGEMLDGMGEAKTMWFFGVMSWAGAIFTLVFIKETKLRSLIDLQDGAVGIPEDSSEL</sequence>
<keyword evidence="2 6" id="KW-0812">Transmembrane</keyword>
<protein>
    <submittedName>
        <fullName evidence="9">Facilitated trehalose transporter Tret1-like</fullName>
    </submittedName>
</protein>
<dbReference type="AlphaFoldDB" id="A0A6J0CCC7"/>
<feature type="transmembrane region" description="Helical" evidence="6">
    <location>
        <begin position="121"/>
        <end position="143"/>
    </location>
</feature>
<evidence type="ECO:0000256" key="5">
    <source>
        <dbReference type="ARBA" id="ARBA00023180"/>
    </source>
</evidence>
<proteinExistence type="predicted"/>
<dbReference type="Proteomes" id="UP000829291">
    <property type="component" value="Chromosome 3"/>
</dbReference>
<keyword evidence="5" id="KW-0325">Glycoprotein</keyword>
<dbReference type="OrthoDB" id="4142200at2759"/>
<dbReference type="PROSITE" id="PS50850">
    <property type="entry name" value="MFS"/>
    <property type="match status" value="1"/>
</dbReference>
<evidence type="ECO:0000256" key="3">
    <source>
        <dbReference type="ARBA" id="ARBA00022989"/>
    </source>
</evidence>
<feature type="transmembrane region" description="Helical" evidence="6">
    <location>
        <begin position="308"/>
        <end position="325"/>
    </location>
</feature>
<dbReference type="InterPro" id="IPR036259">
    <property type="entry name" value="MFS_trans_sf"/>
</dbReference>
<reference evidence="9" key="1">
    <citation type="submission" date="2025-08" db="UniProtKB">
        <authorList>
            <consortium name="RefSeq"/>
        </authorList>
    </citation>
    <scope>IDENTIFICATION</scope>
    <source>
        <tissue evidence="9">Thorax and Abdomen</tissue>
    </source>
</reference>
<evidence type="ECO:0000256" key="6">
    <source>
        <dbReference type="SAM" id="Phobius"/>
    </source>
</evidence>
<keyword evidence="4 6" id="KW-0472">Membrane</keyword>
<dbReference type="InterPro" id="IPR005829">
    <property type="entry name" value="Sugar_transporter_CS"/>
</dbReference>
<feature type="transmembrane region" description="Helical" evidence="6">
    <location>
        <begin position="436"/>
        <end position="454"/>
    </location>
</feature>
<dbReference type="SUPFAM" id="SSF103473">
    <property type="entry name" value="MFS general substrate transporter"/>
    <property type="match status" value="1"/>
</dbReference>
<evidence type="ECO:0000256" key="1">
    <source>
        <dbReference type="ARBA" id="ARBA00004141"/>
    </source>
</evidence>
<evidence type="ECO:0000313" key="8">
    <source>
        <dbReference type="Proteomes" id="UP000829291"/>
    </source>
</evidence>
<feature type="transmembrane region" description="Helical" evidence="6">
    <location>
        <begin position="404"/>
        <end position="424"/>
    </location>
</feature>
<organism evidence="9">
    <name type="scientific">Neodiprion lecontei</name>
    <name type="common">Redheaded pine sawfly</name>
    <dbReference type="NCBI Taxonomy" id="441921"/>
    <lineage>
        <taxon>Eukaryota</taxon>
        <taxon>Metazoa</taxon>
        <taxon>Ecdysozoa</taxon>
        <taxon>Arthropoda</taxon>
        <taxon>Hexapoda</taxon>
        <taxon>Insecta</taxon>
        <taxon>Pterygota</taxon>
        <taxon>Neoptera</taxon>
        <taxon>Endopterygota</taxon>
        <taxon>Hymenoptera</taxon>
        <taxon>Tenthredinoidea</taxon>
        <taxon>Diprionidae</taxon>
        <taxon>Diprioninae</taxon>
        <taxon>Neodiprion</taxon>
    </lineage>
</organism>
<dbReference type="InterPro" id="IPR020846">
    <property type="entry name" value="MFS_dom"/>
</dbReference>
<gene>
    <name evidence="9" type="primary">LOC107227240</name>
</gene>
<dbReference type="PANTHER" id="PTHR48021:SF1">
    <property type="entry name" value="GH07001P-RELATED"/>
    <property type="match status" value="1"/>
</dbReference>
<comment type="subcellular location">
    <subcellularLocation>
        <location evidence="1">Membrane</location>
        <topology evidence="1">Multi-pass membrane protein</topology>
    </subcellularLocation>
</comment>
<dbReference type="PROSITE" id="PS00216">
    <property type="entry name" value="SUGAR_TRANSPORT_1"/>
    <property type="match status" value="1"/>
</dbReference>
<dbReference type="PANTHER" id="PTHR48021">
    <property type="match status" value="1"/>
</dbReference>
<evidence type="ECO:0000313" key="9">
    <source>
        <dbReference type="RefSeq" id="XP_015523819.2"/>
    </source>
</evidence>
<dbReference type="Gene3D" id="1.20.1250.20">
    <property type="entry name" value="MFS general substrate transporter like domains"/>
    <property type="match status" value="1"/>
</dbReference>